<keyword evidence="1" id="KW-1133">Transmembrane helix</keyword>
<evidence type="ECO:0000256" key="1">
    <source>
        <dbReference type="SAM" id="Phobius"/>
    </source>
</evidence>
<dbReference type="PANTHER" id="PTHR30273:SF2">
    <property type="entry name" value="PROTEIN FECR"/>
    <property type="match status" value="1"/>
</dbReference>
<dbReference type="PANTHER" id="PTHR30273">
    <property type="entry name" value="PERIPLASMIC SIGNAL SENSOR AND SIGMA FACTOR ACTIVATOR FECR-RELATED"/>
    <property type="match status" value="1"/>
</dbReference>
<organism evidence="4 5">
    <name type="scientific">Sphingobacterium oryzagri</name>
    <dbReference type="NCBI Taxonomy" id="3025669"/>
    <lineage>
        <taxon>Bacteria</taxon>
        <taxon>Pseudomonadati</taxon>
        <taxon>Bacteroidota</taxon>
        <taxon>Sphingobacteriia</taxon>
        <taxon>Sphingobacteriales</taxon>
        <taxon>Sphingobacteriaceae</taxon>
        <taxon>Sphingobacterium</taxon>
    </lineage>
</organism>
<accession>A0ABY7WI78</accession>
<dbReference type="InterPro" id="IPR006860">
    <property type="entry name" value="FecR"/>
</dbReference>
<feature type="transmembrane region" description="Helical" evidence="1">
    <location>
        <begin position="76"/>
        <end position="97"/>
    </location>
</feature>
<proteinExistence type="predicted"/>
<sequence length="315" mass="35354">MMEVNAQLLKKYWSGQCTPEEKTLVQDWLKKGNPDTEFAIRGDEQQIKDKIWNSIVGQDSGETNPIASPERPTFRYLWPAAAAILAILSFAAAFFYYRSTLTSEVQYVEVVAKDGQHAQVTLADGSKILLNARSRLRYPKTFEGAQRSVSLEGEGYFDIAKDPEKPFIISTQQLTIKVLGTEFNVKEIEGQQPAVAVSEGKVKLISNLLNDSLLLTAHQYGLLTDKGLLRHDMRSDKSFAWKAGELILDDLSLAQATIELERRYGINIQVVDNDLLQKRIRAVFHKEAMPEVIQLIASALGTSYTIKNKEVTFGR</sequence>
<dbReference type="EMBL" id="CP117880">
    <property type="protein sequence ID" value="WDF68655.1"/>
    <property type="molecule type" value="Genomic_DNA"/>
</dbReference>
<keyword evidence="1" id="KW-0472">Membrane</keyword>
<dbReference type="InterPro" id="IPR012373">
    <property type="entry name" value="Ferrdict_sens_TM"/>
</dbReference>
<evidence type="ECO:0000313" key="5">
    <source>
        <dbReference type="Proteomes" id="UP001221558"/>
    </source>
</evidence>
<reference evidence="4 5" key="1">
    <citation type="submission" date="2023-02" db="EMBL/GenBank/DDBJ databases">
        <title>Genome sequence of Sphingobacterium sp. KACC 22765.</title>
        <authorList>
            <person name="Kim S."/>
            <person name="Heo J."/>
            <person name="Kwon S.-W."/>
        </authorList>
    </citation>
    <scope>NUCLEOTIDE SEQUENCE [LARGE SCALE GENOMIC DNA]</scope>
    <source>
        <strain evidence="4 5">KACC 22765</strain>
    </source>
</reference>
<dbReference type="PIRSF" id="PIRSF018266">
    <property type="entry name" value="FecR"/>
    <property type="match status" value="1"/>
</dbReference>
<dbReference type="Gene3D" id="3.55.50.30">
    <property type="match status" value="1"/>
</dbReference>
<evidence type="ECO:0000313" key="4">
    <source>
        <dbReference type="EMBL" id="WDF68655.1"/>
    </source>
</evidence>
<dbReference type="Pfam" id="PF04773">
    <property type="entry name" value="FecR"/>
    <property type="match status" value="1"/>
</dbReference>
<evidence type="ECO:0000259" key="2">
    <source>
        <dbReference type="Pfam" id="PF04773"/>
    </source>
</evidence>
<protein>
    <submittedName>
        <fullName evidence="4">FecR domain-containing protein</fullName>
    </submittedName>
</protein>
<dbReference type="InterPro" id="IPR032508">
    <property type="entry name" value="FecR_C"/>
</dbReference>
<evidence type="ECO:0000259" key="3">
    <source>
        <dbReference type="Pfam" id="PF16344"/>
    </source>
</evidence>
<keyword evidence="1" id="KW-0812">Transmembrane</keyword>
<dbReference type="Pfam" id="PF16344">
    <property type="entry name" value="FecR_C"/>
    <property type="match status" value="1"/>
</dbReference>
<gene>
    <name evidence="4" type="ORF">PQ465_20460</name>
</gene>
<keyword evidence="5" id="KW-1185">Reference proteome</keyword>
<dbReference type="Proteomes" id="UP001221558">
    <property type="component" value="Chromosome"/>
</dbReference>
<dbReference type="RefSeq" id="WP_274267388.1">
    <property type="nucleotide sequence ID" value="NZ_CP117880.1"/>
</dbReference>
<name>A0ABY7WI78_9SPHI</name>
<feature type="domain" description="Protein FecR C-terminal" evidence="3">
    <location>
        <begin position="246"/>
        <end position="312"/>
    </location>
</feature>
<feature type="domain" description="FecR protein" evidence="2">
    <location>
        <begin position="110"/>
        <end position="203"/>
    </location>
</feature>
<dbReference type="Gene3D" id="2.60.120.1440">
    <property type="match status" value="1"/>
</dbReference>